<dbReference type="Pfam" id="PF14289">
    <property type="entry name" value="DUF4369"/>
    <property type="match status" value="1"/>
</dbReference>
<dbReference type="PANTHER" id="PTHR42852:SF6">
    <property type="entry name" value="THIOL:DISULFIDE INTERCHANGE PROTEIN DSBE"/>
    <property type="match status" value="1"/>
</dbReference>
<feature type="signal peptide" evidence="5">
    <location>
        <begin position="1"/>
        <end position="18"/>
    </location>
</feature>
<dbReference type="Gene3D" id="3.40.30.10">
    <property type="entry name" value="Glutaredoxin"/>
    <property type="match status" value="1"/>
</dbReference>
<comment type="subcellular location">
    <subcellularLocation>
        <location evidence="1">Cell envelope</location>
    </subcellularLocation>
</comment>
<dbReference type="InterPro" id="IPR050553">
    <property type="entry name" value="Thioredoxin_ResA/DsbE_sf"/>
</dbReference>
<keyword evidence="8" id="KW-1185">Reference proteome</keyword>
<evidence type="ECO:0000256" key="5">
    <source>
        <dbReference type="SAM" id="SignalP"/>
    </source>
</evidence>
<dbReference type="OrthoDB" id="750178at2"/>
<feature type="chain" id="PRO_5015583303" evidence="5">
    <location>
        <begin position="19"/>
        <end position="379"/>
    </location>
</feature>
<protein>
    <submittedName>
        <fullName evidence="7">Alkyl hydroperoxide reductase</fullName>
    </submittedName>
</protein>
<dbReference type="GO" id="GO:0016209">
    <property type="term" value="F:antioxidant activity"/>
    <property type="evidence" value="ECO:0007669"/>
    <property type="project" value="InterPro"/>
</dbReference>
<dbReference type="GO" id="GO:0017004">
    <property type="term" value="P:cytochrome complex assembly"/>
    <property type="evidence" value="ECO:0007669"/>
    <property type="project" value="UniProtKB-KW"/>
</dbReference>
<dbReference type="InterPro" id="IPR025380">
    <property type="entry name" value="DUF4369"/>
</dbReference>
<dbReference type="GO" id="GO:0030313">
    <property type="term" value="C:cell envelope"/>
    <property type="evidence" value="ECO:0007669"/>
    <property type="project" value="UniProtKB-SubCell"/>
</dbReference>
<keyword evidence="2" id="KW-0201">Cytochrome c-type biogenesis</keyword>
<dbReference type="InterPro" id="IPR036249">
    <property type="entry name" value="Thioredoxin-like_sf"/>
</dbReference>
<gene>
    <name evidence="7" type="ORF">DDR33_17245</name>
</gene>
<dbReference type="SUPFAM" id="SSF52833">
    <property type="entry name" value="Thioredoxin-like"/>
    <property type="match status" value="1"/>
</dbReference>
<evidence type="ECO:0000256" key="3">
    <source>
        <dbReference type="ARBA" id="ARBA00023157"/>
    </source>
</evidence>
<keyword evidence="5" id="KW-0732">Signal</keyword>
<dbReference type="Proteomes" id="UP000245647">
    <property type="component" value="Unassembled WGS sequence"/>
</dbReference>
<evidence type="ECO:0000259" key="6">
    <source>
        <dbReference type="PROSITE" id="PS51352"/>
    </source>
</evidence>
<proteinExistence type="predicted"/>
<sequence length="379" mass="41594">MKQKCLLTLALLPALAFAQNGKYTVKGRVGNLNSPAKVYLMYAKGQNEPVTDSSGVKNGEFSFEGSVPEAVAAVLVMDRNGVGLQNISPNSNPDILRFYIESGEVKVSSSDSLSKAEVSGKVNNDNKALQAQLKPMNEKLAALNNEFRSASPERQQAQEFRNGLQARFEQIREQQNAVLKAFVKAHPESFVSVSAIQRLSQESSDPVEMESLIGKLSPVLQRNASIQEVSAGLQAAKKTAVGVQAMDFTQEDVNGKPVKLSDFKGKYVLLDFWASWCGPCRQENPNVVKAYNKYKDKNFTVLGVSLDRENGKDAWLKAIKDDGLTWTQVSDLKFWNNSVAVMYGIKAIPKNFLIDPAGKIVASDLRGDELDSKLAELLK</sequence>
<evidence type="ECO:0000256" key="1">
    <source>
        <dbReference type="ARBA" id="ARBA00004196"/>
    </source>
</evidence>
<comment type="caution">
    <text evidence="7">The sequence shown here is derived from an EMBL/GenBank/DDBJ whole genome shotgun (WGS) entry which is preliminary data.</text>
</comment>
<evidence type="ECO:0000313" key="7">
    <source>
        <dbReference type="EMBL" id="PWG79499.1"/>
    </source>
</evidence>
<dbReference type="PANTHER" id="PTHR42852">
    <property type="entry name" value="THIOL:DISULFIDE INTERCHANGE PROTEIN DSBE"/>
    <property type="match status" value="1"/>
</dbReference>
<feature type="domain" description="Thioredoxin" evidence="6">
    <location>
        <begin position="239"/>
        <end position="379"/>
    </location>
</feature>
<dbReference type="RefSeq" id="WP_109417042.1">
    <property type="nucleotide sequence ID" value="NZ_QEAS01000014.1"/>
</dbReference>
<dbReference type="PROSITE" id="PS51352">
    <property type="entry name" value="THIOREDOXIN_2"/>
    <property type="match status" value="1"/>
</dbReference>
<dbReference type="CDD" id="cd02966">
    <property type="entry name" value="TlpA_like_family"/>
    <property type="match status" value="1"/>
</dbReference>
<dbReference type="PROSITE" id="PS00194">
    <property type="entry name" value="THIOREDOXIN_1"/>
    <property type="match status" value="1"/>
</dbReference>
<evidence type="ECO:0000256" key="4">
    <source>
        <dbReference type="ARBA" id="ARBA00023284"/>
    </source>
</evidence>
<evidence type="ECO:0000313" key="8">
    <source>
        <dbReference type="Proteomes" id="UP000245647"/>
    </source>
</evidence>
<dbReference type="InterPro" id="IPR000866">
    <property type="entry name" value="AhpC/TSA"/>
</dbReference>
<dbReference type="AlphaFoldDB" id="A0A2U2PEF1"/>
<name>A0A2U2PEF1_9SPHI</name>
<accession>A0A2U2PEF1</accession>
<dbReference type="Pfam" id="PF00578">
    <property type="entry name" value="AhpC-TSA"/>
    <property type="match status" value="1"/>
</dbReference>
<keyword evidence="4" id="KW-0676">Redox-active center</keyword>
<dbReference type="InterPro" id="IPR017937">
    <property type="entry name" value="Thioredoxin_CS"/>
</dbReference>
<reference evidence="7 8" key="1">
    <citation type="submission" date="2018-04" db="EMBL/GenBank/DDBJ databases">
        <title>Pedobacter chongqingensis sp. nov., isolated from a rottenly hemp rope.</title>
        <authorList>
            <person name="Cai Y."/>
        </authorList>
    </citation>
    <scope>NUCLEOTIDE SEQUENCE [LARGE SCALE GENOMIC DNA]</scope>
    <source>
        <strain evidence="7 8">FJ4-8</strain>
    </source>
</reference>
<organism evidence="7 8">
    <name type="scientific">Pararcticibacter amylolyticus</name>
    <dbReference type="NCBI Taxonomy" id="2173175"/>
    <lineage>
        <taxon>Bacteria</taxon>
        <taxon>Pseudomonadati</taxon>
        <taxon>Bacteroidota</taxon>
        <taxon>Sphingobacteriia</taxon>
        <taxon>Sphingobacteriales</taxon>
        <taxon>Sphingobacteriaceae</taxon>
        <taxon>Pararcticibacter</taxon>
    </lineage>
</organism>
<evidence type="ECO:0000256" key="2">
    <source>
        <dbReference type="ARBA" id="ARBA00022748"/>
    </source>
</evidence>
<dbReference type="InterPro" id="IPR013766">
    <property type="entry name" value="Thioredoxin_domain"/>
</dbReference>
<dbReference type="EMBL" id="QEAS01000014">
    <property type="protein sequence ID" value="PWG79499.1"/>
    <property type="molecule type" value="Genomic_DNA"/>
</dbReference>
<dbReference type="GO" id="GO:0016491">
    <property type="term" value="F:oxidoreductase activity"/>
    <property type="evidence" value="ECO:0007669"/>
    <property type="project" value="InterPro"/>
</dbReference>
<keyword evidence="3" id="KW-1015">Disulfide bond</keyword>